<dbReference type="InterPro" id="IPR015655">
    <property type="entry name" value="PP2C"/>
</dbReference>
<feature type="domain" description="PPM-type phosphatase" evidence="6">
    <location>
        <begin position="159"/>
        <end position="422"/>
    </location>
</feature>
<evidence type="ECO:0000256" key="4">
    <source>
        <dbReference type="RuleBase" id="RU003465"/>
    </source>
</evidence>
<feature type="region of interest" description="Disordered" evidence="5">
    <location>
        <begin position="1"/>
        <end position="23"/>
    </location>
</feature>
<keyword evidence="3 4" id="KW-0904">Protein phosphatase</keyword>
<organism evidence="7 8">
    <name type="scientific">Steinernema carpocapsae</name>
    <name type="common">Entomopathogenic nematode</name>
    <dbReference type="NCBI Taxonomy" id="34508"/>
    <lineage>
        <taxon>Eukaryota</taxon>
        <taxon>Metazoa</taxon>
        <taxon>Ecdysozoa</taxon>
        <taxon>Nematoda</taxon>
        <taxon>Chromadorea</taxon>
        <taxon>Rhabditida</taxon>
        <taxon>Tylenchina</taxon>
        <taxon>Panagrolaimomorpha</taxon>
        <taxon>Strongyloidoidea</taxon>
        <taxon>Steinernematidae</taxon>
        <taxon>Steinernema</taxon>
    </lineage>
</organism>
<evidence type="ECO:0000256" key="5">
    <source>
        <dbReference type="SAM" id="MobiDB-lite"/>
    </source>
</evidence>
<evidence type="ECO:0000256" key="2">
    <source>
        <dbReference type="ARBA" id="ARBA00022801"/>
    </source>
</evidence>
<dbReference type="SMART" id="SM00332">
    <property type="entry name" value="PP2Cc"/>
    <property type="match status" value="1"/>
</dbReference>
<dbReference type="Pfam" id="PF00481">
    <property type="entry name" value="PP2C"/>
    <property type="match status" value="1"/>
</dbReference>
<keyword evidence="8" id="KW-1185">Reference proteome</keyword>
<keyword evidence="1" id="KW-0479">Metal-binding</keyword>
<comment type="similarity">
    <text evidence="4">Belongs to the PP2C family.</text>
</comment>
<gene>
    <name evidence="7" type="ORF">L596_019091</name>
</gene>
<dbReference type="Proteomes" id="UP000298663">
    <property type="component" value="Unassembled WGS sequence"/>
</dbReference>
<evidence type="ECO:0000256" key="3">
    <source>
        <dbReference type="ARBA" id="ARBA00022912"/>
    </source>
</evidence>
<dbReference type="CDD" id="cd00143">
    <property type="entry name" value="PP2Cc"/>
    <property type="match status" value="1"/>
</dbReference>
<name>A0A4U5N761_STECR</name>
<evidence type="ECO:0000256" key="1">
    <source>
        <dbReference type="ARBA" id="ARBA00022723"/>
    </source>
</evidence>
<proteinExistence type="inferred from homology"/>
<dbReference type="AlphaFoldDB" id="A0A4U5N761"/>
<dbReference type="InterPro" id="IPR000222">
    <property type="entry name" value="PP2C_BS"/>
</dbReference>
<dbReference type="GO" id="GO:0004722">
    <property type="term" value="F:protein serine/threonine phosphatase activity"/>
    <property type="evidence" value="ECO:0007669"/>
    <property type="project" value="InterPro"/>
</dbReference>
<dbReference type="EMBL" id="AZBU02000005">
    <property type="protein sequence ID" value="TKR78254.1"/>
    <property type="molecule type" value="Genomic_DNA"/>
</dbReference>
<reference evidence="7 8" key="1">
    <citation type="journal article" date="2015" name="Genome Biol.">
        <title>Comparative genomics of Steinernema reveals deeply conserved gene regulatory networks.</title>
        <authorList>
            <person name="Dillman A.R."/>
            <person name="Macchietto M."/>
            <person name="Porter C.F."/>
            <person name="Rogers A."/>
            <person name="Williams B."/>
            <person name="Antoshechkin I."/>
            <person name="Lee M.M."/>
            <person name="Goodwin Z."/>
            <person name="Lu X."/>
            <person name="Lewis E.E."/>
            <person name="Goodrich-Blair H."/>
            <person name="Stock S.P."/>
            <person name="Adams B.J."/>
            <person name="Sternberg P.W."/>
            <person name="Mortazavi A."/>
        </authorList>
    </citation>
    <scope>NUCLEOTIDE SEQUENCE [LARGE SCALE GENOMIC DNA]</scope>
    <source>
        <strain evidence="7 8">ALL</strain>
    </source>
</reference>
<dbReference type="SUPFAM" id="SSF81606">
    <property type="entry name" value="PP2C-like"/>
    <property type="match status" value="1"/>
</dbReference>
<sequence>MLSTNVSCEGAKPQNDHEAPQEPVGLTLEEQSIKRSLNAYFSPKALTTSPGAPCVRTRNAASRGPLHDARGDAFQSALEFLVNKDLPLWFAYKCVNNFVEEFKEELRLEPIKFDPEVYETVEGGTWIRNIILKLTEYMMEMFEGKRDMPKKSSAWDRYPYSLAYARNHRQKMEDRHVVLPTLSAVETNTTEKFENDAFFAVFDGHGGQDCAHHACAHFYRCLIDLITGPNPPKSEDLLKETFKVYDERFMIRSEKEKIRSGATAVCTYIHDNTLNCAWLGDSSIGLLKNEEIRTISVNHVPTNENEYKRITEMGGLIVTIQGELRVSGVLNITRSLGDVQGRPSISQEPDSTSIKLDGEEYLLLLACDGVWEYLTESEIYKLIENFVRKHPSKDFPRMAEDICESAVDKGSTDNVTLIIVCLRPVEDLWKLFK</sequence>
<keyword evidence="2 4" id="KW-0378">Hydrolase</keyword>
<accession>A0A4U5N761</accession>
<comment type="caution">
    <text evidence="7">The sequence shown here is derived from an EMBL/GenBank/DDBJ whole genome shotgun (WGS) entry which is preliminary data.</text>
</comment>
<dbReference type="STRING" id="34508.A0A4U5N761"/>
<dbReference type="OrthoDB" id="10264738at2759"/>
<evidence type="ECO:0000259" key="6">
    <source>
        <dbReference type="PROSITE" id="PS51746"/>
    </source>
</evidence>
<protein>
    <recommendedName>
        <fullName evidence="6">PPM-type phosphatase domain-containing protein</fullName>
    </recommendedName>
</protein>
<dbReference type="PANTHER" id="PTHR13832:SF741">
    <property type="entry name" value="PROTEIN PHOSPHATASE FEM-2"/>
    <property type="match status" value="1"/>
</dbReference>
<dbReference type="InterPro" id="IPR036457">
    <property type="entry name" value="PPM-type-like_dom_sf"/>
</dbReference>
<evidence type="ECO:0000313" key="7">
    <source>
        <dbReference type="EMBL" id="TKR78254.1"/>
    </source>
</evidence>
<evidence type="ECO:0000313" key="8">
    <source>
        <dbReference type="Proteomes" id="UP000298663"/>
    </source>
</evidence>
<dbReference type="Gene3D" id="3.60.40.10">
    <property type="entry name" value="PPM-type phosphatase domain"/>
    <property type="match status" value="1"/>
</dbReference>
<dbReference type="PANTHER" id="PTHR13832">
    <property type="entry name" value="PROTEIN PHOSPHATASE 2C"/>
    <property type="match status" value="1"/>
</dbReference>
<dbReference type="PROSITE" id="PS51746">
    <property type="entry name" value="PPM_2"/>
    <property type="match status" value="1"/>
</dbReference>
<dbReference type="PROSITE" id="PS01032">
    <property type="entry name" value="PPM_1"/>
    <property type="match status" value="1"/>
</dbReference>
<reference evidence="7 8" key="2">
    <citation type="journal article" date="2019" name="G3 (Bethesda)">
        <title>Hybrid Assembly of the Genome of the Entomopathogenic Nematode Steinernema carpocapsae Identifies the X-Chromosome.</title>
        <authorList>
            <person name="Serra L."/>
            <person name="Macchietto M."/>
            <person name="Macias-Munoz A."/>
            <person name="McGill C.J."/>
            <person name="Rodriguez I.M."/>
            <person name="Rodriguez B."/>
            <person name="Murad R."/>
            <person name="Mortazavi A."/>
        </authorList>
    </citation>
    <scope>NUCLEOTIDE SEQUENCE [LARGE SCALE GENOMIC DNA]</scope>
    <source>
        <strain evidence="7 8">ALL</strain>
    </source>
</reference>
<dbReference type="GO" id="GO:0046872">
    <property type="term" value="F:metal ion binding"/>
    <property type="evidence" value="ECO:0007669"/>
    <property type="project" value="UniProtKB-KW"/>
</dbReference>
<dbReference type="InterPro" id="IPR001932">
    <property type="entry name" value="PPM-type_phosphatase-like_dom"/>
</dbReference>